<dbReference type="GeneID" id="20321935"/>
<dbReference type="KEGG" id="ovi:T265_07756"/>
<keyword evidence="2" id="KW-1185">Reference proteome</keyword>
<protein>
    <submittedName>
        <fullName evidence="1">Uncharacterized protein</fullName>
    </submittedName>
</protein>
<accession>A0A074ZMM4</accession>
<dbReference type="OrthoDB" id="10584426at2759"/>
<reference evidence="1 2" key="1">
    <citation type="submission" date="2013-11" db="EMBL/GenBank/DDBJ databases">
        <title>Opisthorchis viverrini - life in the bile duct.</title>
        <authorList>
            <person name="Young N.D."/>
            <person name="Nagarajan N."/>
            <person name="Lin S.J."/>
            <person name="Korhonen P.K."/>
            <person name="Jex A.R."/>
            <person name="Hall R.S."/>
            <person name="Safavi-Hemami H."/>
            <person name="Kaewkong W."/>
            <person name="Bertrand D."/>
            <person name="Gao S."/>
            <person name="Seet Q."/>
            <person name="Wongkham S."/>
            <person name="Teh B.T."/>
            <person name="Wongkham C."/>
            <person name="Intapan P.M."/>
            <person name="Maleewong W."/>
            <person name="Yang X."/>
            <person name="Hu M."/>
            <person name="Wang Z."/>
            <person name="Hofmann A."/>
            <person name="Sternberg P.W."/>
            <person name="Tan P."/>
            <person name="Wang J."/>
            <person name="Gasser R.B."/>
        </authorList>
    </citation>
    <scope>NUCLEOTIDE SEQUENCE [LARGE SCALE GENOMIC DNA]</scope>
</reference>
<dbReference type="AlphaFoldDB" id="A0A074ZMM4"/>
<evidence type="ECO:0000313" key="2">
    <source>
        <dbReference type="Proteomes" id="UP000054324"/>
    </source>
</evidence>
<dbReference type="Proteomes" id="UP000054324">
    <property type="component" value="Unassembled WGS sequence"/>
</dbReference>
<dbReference type="RefSeq" id="XP_009171625.1">
    <property type="nucleotide sequence ID" value="XM_009173361.1"/>
</dbReference>
<sequence>MSENTNNISCSQTSEALLGGQVCQEEQTGRPIRMCLRNIGALKLGKTKNTVERTGNVFFNPQFASFLHCHMQWAFESHLQGYVGTGEPSAYLMHISRFRLTNGRDRRITHKRLVGDSCGFLWKSNIKDKIFHRCKGEKQQCRDLLLLIIRSLRFCQQVDIEIQGSTETYLPPKYSINDGGIPIKRTLDRNVTCTVKLVDTPNSLRTALARNLLEKTVKSK</sequence>
<gene>
    <name evidence="1" type="ORF">T265_07756</name>
</gene>
<name>A0A074ZMM4_OPIVI</name>
<dbReference type="EMBL" id="KL596803">
    <property type="protein sequence ID" value="KER24610.1"/>
    <property type="molecule type" value="Genomic_DNA"/>
</dbReference>
<evidence type="ECO:0000313" key="1">
    <source>
        <dbReference type="EMBL" id="KER24610.1"/>
    </source>
</evidence>
<proteinExistence type="predicted"/>
<dbReference type="CTD" id="20321935"/>
<organism evidence="1 2">
    <name type="scientific">Opisthorchis viverrini</name>
    <name type="common">Southeast Asian liver fluke</name>
    <dbReference type="NCBI Taxonomy" id="6198"/>
    <lineage>
        <taxon>Eukaryota</taxon>
        <taxon>Metazoa</taxon>
        <taxon>Spiralia</taxon>
        <taxon>Lophotrochozoa</taxon>
        <taxon>Platyhelminthes</taxon>
        <taxon>Trematoda</taxon>
        <taxon>Digenea</taxon>
        <taxon>Opisthorchiida</taxon>
        <taxon>Opisthorchiata</taxon>
        <taxon>Opisthorchiidae</taxon>
        <taxon>Opisthorchis</taxon>
    </lineage>
</organism>